<dbReference type="InterPro" id="IPR015424">
    <property type="entry name" value="PyrdxlP-dep_Trfase"/>
</dbReference>
<dbReference type="InterPro" id="IPR015422">
    <property type="entry name" value="PyrdxlP-dep_Trfase_small"/>
</dbReference>
<evidence type="ECO:0000256" key="2">
    <source>
        <dbReference type="ARBA" id="ARBA00037999"/>
    </source>
</evidence>
<dbReference type="FunFam" id="3.40.640.10:FF:000089">
    <property type="entry name" value="Aminotransferase, DegT/DnrJ/EryC1/StrS family"/>
    <property type="match status" value="1"/>
</dbReference>
<dbReference type="Proteomes" id="UP000646426">
    <property type="component" value="Unassembled WGS sequence"/>
</dbReference>
<feature type="modified residue" description="N6-(pyridoxal phosphate)lysine" evidence="4">
    <location>
        <position position="188"/>
    </location>
</feature>
<organism evidence="6 7">
    <name type="scientific">Cognatilysobacter bugurensis</name>
    <dbReference type="NCBI Taxonomy" id="543356"/>
    <lineage>
        <taxon>Bacteria</taxon>
        <taxon>Pseudomonadati</taxon>
        <taxon>Pseudomonadota</taxon>
        <taxon>Gammaproteobacteria</taxon>
        <taxon>Lysobacterales</taxon>
        <taxon>Lysobacteraceae</taxon>
        <taxon>Cognatilysobacter</taxon>
    </lineage>
</organism>
<dbReference type="PIRSF" id="PIRSF000390">
    <property type="entry name" value="PLP_StrS"/>
    <property type="match status" value="1"/>
</dbReference>
<comment type="similarity">
    <text evidence="2 5">Belongs to the DegT/DnrJ/EryC1 family.</text>
</comment>
<dbReference type="Gene3D" id="3.40.640.10">
    <property type="entry name" value="Type I PLP-dependent aspartate aminotransferase-like (Major domain)"/>
    <property type="match status" value="1"/>
</dbReference>
<proteinExistence type="inferred from homology"/>
<reference evidence="6" key="1">
    <citation type="journal article" date="2014" name="Int. J. Syst. Evol. Microbiol.">
        <title>Complete genome sequence of Corynebacterium casei LMG S-19264T (=DSM 44701T), isolated from a smear-ripened cheese.</title>
        <authorList>
            <consortium name="US DOE Joint Genome Institute (JGI-PGF)"/>
            <person name="Walter F."/>
            <person name="Albersmeier A."/>
            <person name="Kalinowski J."/>
            <person name="Ruckert C."/>
        </authorList>
    </citation>
    <scope>NUCLEOTIDE SEQUENCE</scope>
    <source>
        <strain evidence="6">KCTC 23077</strain>
    </source>
</reference>
<protein>
    <submittedName>
        <fullName evidence="6">Aminotransferase</fullName>
    </submittedName>
</protein>
<evidence type="ECO:0000256" key="1">
    <source>
        <dbReference type="ARBA" id="ARBA00022898"/>
    </source>
</evidence>
<name>A0A918SZK8_9GAMM</name>
<dbReference type="SUPFAM" id="SSF53383">
    <property type="entry name" value="PLP-dependent transferases"/>
    <property type="match status" value="1"/>
</dbReference>
<dbReference type="GO" id="GO:0000271">
    <property type="term" value="P:polysaccharide biosynthetic process"/>
    <property type="evidence" value="ECO:0007669"/>
    <property type="project" value="TreeGrafter"/>
</dbReference>
<dbReference type="GO" id="GO:0030170">
    <property type="term" value="F:pyridoxal phosphate binding"/>
    <property type="evidence" value="ECO:0007669"/>
    <property type="project" value="UniProtKB-ARBA"/>
</dbReference>
<keyword evidence="1 4" id="KW-0663">Pyridoxal phosphate</keyword>
<dbReference type="GO" id="GO:0008483">
    <property type="term" value="F:transaminase activity"/>
    <property type="evidence" value="ECO:0007669"/>
    <property type="project" value="UniProtKB-KW"/>
</dbReference>
<evidence type="ECO:0000313" key="7">
    <source>
        <dbReference type="Proteomes" id="UP000646426"/>
    </source>
</evidence>
<dbReference type="PANTHER" id="PTHR30244:SF36">
    <property type="entry name" value="3-OXO-GLUCOSE-6-PHOSPHATE:GLUTAMATE AMINOTRANSFERASE"/>
    <property type="match status" value="1"/>
</dbReference>
<comment type="caution">
    <text evidence="6">The sequence shown here is derived from an EMBL/GenBank/DDBJ whole genome shotgun (WGS) entry which is preliminary data.</text>
</comment>
<evidence type="ECO:0000256" key="3">
    <source>
        <dbReference type="PIRSR" id="PIRSR000390-1"/>
    </source>
</evidence>
<evidence type="ECO:0000256" key="5">
    <source>
        <dbReference type="RuleBase" id="RU004508"/>
    </source>
</evidence>
<accession>A0A918SZK8</accession>
<keyword evidence="6" id="KW-0032">Aminotransferase</keyword>
<evidence type="ECO:0000256" key="4">
    <source>
        <dbReference type="PIRSR" id="PIRSR000390-2"/>
    </source>
</evidence>
<evidence type="ECO:0000313" key="6">
    <source>
        <dbReference type="EMBL" id="GHA78696.1"/>
    </source>
</evidence>
<sequence length="375" mass="39772">MTTPVPFLDLAAARTELARDLDAAALRVLASGHYILGPETNAFEAEFAAYCRVKHAIGVGNGLDALMLILRALGIGAGHEVIVPANTFIATWLAVSLVGARPVPVEPRADTANLDPARVEAAISANTRAIMPVHLYGQCADMSALGEIAARHGLPLVEDAAQAQGATWAGARAGGLGIAAGFSFYPGKNLGAFGDAGAVTTNDDALAEAIRKLRNYGSSRKYVHELAGVNSRLDEMQSALLRVKLARLDDWNARRRAHAAFYTQAFAESGLTLPSVADGAEPVWHLYVVQVDHRDALQAFLRERGVDTLVHYPIPPYGQGAYEADGYDEQAFPISNRLHAQVLSLPMGPHLTDAQAQAVVDAVFAARDAGLIGRA</sequence>
<dbReference type="PANTHER" id="PTHR30244">
    <property type="entry name" value="TRANSAMINASE"/>
    <property type="match status" value="1"/>
</dbReference>
<dbReference type="AlphaFoldDB" id="A0A918SZK8"/>
<gene>
    <name evidence="6" type="ORF">GCM10007067_15040</name>
</gene>
<feature type="active site" description="Proton acceptor" evidence="3">
    <location>
        <position position="188"/>
    </location>
</feature>
<dbReference type="EMBL" id="BMYD01000002">
    <property type="protein sequence ID" value="GHA78696.1"/>
    <property type="molecule type" value="Genomic_DNA"/>
</dbReference>
<dbReference type="RefSeq" id="WP_189455020.1">
    <property type="nucleotide sequence ID" value="NZ_BMYD01000002.1"/>
</dbReference>
<dbReference type="InterPro" id="IPR015421">
    <property type="entry name" value="PyrdxlP-dep_Trfase_major"/>
</dbReference>
<dbReference type="Pfam" id="PF01041">
    <property type="entry name" value="DegT_DnrJ_EryC1"/>
    <property type="match status" value="1"/>
</dbReference>
<dbReference type="CDD" id="cd00616">
    <property type="entry name" value="AHBA_syn"/>
    <property type="match status" value="1"/>
</dbReference>
<keyword evidence="6" id="KW-0808">Transferase</keyword>
<dbReference type="InterPro" id="IPR000653">
    <property type="entry name" value="DegT/StrS_aminotransferase"/>
</dbReference>
<dbReference type="Gene3D" id="3.90.1150.10">
    <property type="entry name" value="Aspartate Aminotransferase, domain 1"/>
    <property type="match status" value="1"/>
</dbReference>
<reference evidence="6" key="2">
    <citation type="submission" date="2020-09" db="EMBL/GenBank/DDBJ databases">
        <authorList>
            <person name="Sun Q."/>
            <person name="Kim S."/>
        </authorList>
    </citation>
    <scope>NUCLEOTIDE SEQUENCE</scope>
    <source>
        <strain evidence="6">KCTC 23077</strain>
    </source>
</reference>
<keyword evidence="7" id="KW-1185">Reference proteome</keyword>